<comment type="similarity">
    <text evidence="1">Belongs to the sigma-70 factor family. ECF subfamily.</text>
</comment>
<dbReference type="NCBIfam" id="TIGR02937">
    <property type="entry name" value="sigma70-ECF"/>
    <property type="match status" value="1"/>
</dbReference>
<name>A0A261SJJ4_9BORD</name>
<reference evidence="8" key="1">
    <citation type="submission" date="2017-05" db="EMBL/GenBank/DDBJ databases">
        <title>Complete and WGS of Bordetella genogroups.</title>
        <authorList>
            <person name="Spilker T."/>
            <person name="Lipuma J."/>
        </authorList>
    </citation>
    <scope>NUCLEOTIDE SEQUENCE [LARGE SCALE GENOMIC DNA]</scope>
    <source>
        <strain evidence="8">AU16122</strain>
    </source>
</reference>
<keyword evidence="3" id="KW-0731">Sigma factor</keyword>
<dbReference type="InterPro" id="IPR013325">
    <property type="entry name" value="RNA_pol_sigma_r2"/>
</dbReference>
<proteinExistence type="inferred from homology"/>
<evidence type="ECO:0000256" key="3">
    <source>
        <dbReference type="ARBA" id="ARBA00023082"/>
    </source>
</evidence>
<dbReference type="InterPro" id="IPR036388">
    <property type="entry name" value="WH-like_DNA-bd_sf"/>
</dbReference>
<dbReference type="InterPro" id="IPR013324">
    <property type="entry name" value="RNA_pol_sigma_r3/r4-like"/>
</dbReference>
<dbReference type="PANTHER" id="PTHR43133:SF63">
    <property type="entry name" value="RNA POLYMERASE SIGMA FACTOR FECI-RELATED"/>
    <property type="match status" value="1"/>
</dbReference>
<evidence type="ECO:0000259" key="6">
    <source>
        <dbReference type="Pfam" id="PF08281"/>
    </source>
</evidence>
<dbReference type="GO" id="GO:0003677">
    <property type="term" value="F:DNA binding"/>
    <property type="evidence" value="ECO:0007669"/>
    <property type="project" value="InterPro"/>
</dbReference>
<evidence type="ECO:0000313" key="7">
    <source>
        <dbReference type="EMBL" id="OZI37608.1"/>
    </source>
</evidence>
<dbReference type="InterPro" id="IPR039425">
    <property type="entry name" value="RNA_pol_sigma-70-like"/>
</dbReference>
<dbReference type="Proteomes" id="UP000216020">
    <property type="component" value="Unassembled WGS sequence"/>
</dbReference>
<dbReference type="PANTHER" id="PTHR43133">
    <property type="entry name" value="RNA POLYMERASE ECF-TYPE SIGMA FACTO"/>
    <property type="match status" value="1"/>
</dbReference>
<dbReference type="InterPro" id="IPR014284">
    <property type="entry name" value="RNA_pol_sigma-70_dom"/>
</dbReference>
<accession>A0A261SJJ4</accession>
<dbReference type="Gene3D" id="1.10.1740.10">
    <property type="match status" value="1"/>
</dbReference>
<organism evidence="7 8">
    <name type="scientific">Bordetella genomosp. 10</name>
    <dbReference type="NCBI Taxonomy" id="1416804"/>
    <lineage>
        <taxon>Bacteria</taxon>
        <taxon>Pseudomonadati</taxon>
        <taxon>Pseudomonadota</taxon>
        <taxon>Betaproteobacteria</taxon>
        <taxon>Burkholderiales</taxon>
        <taxon>Alcaligenaceae</taxon>
        <taxon>Bordetella</taxon>
    </lineage>
</organism>
<dbReference type="EMBL" id="NEVM01000001">
    <property type="protein sequence ID" value="OZI37608.1"/>
    <property type="molecule type" value="Genomic_DNA"/>
</dbReference>
<feature type="domain" description="RNA polymerase sigma factor 70 region 4 type 2" evidence="6">
    <location>
        <begin position="142"/>
        <end position="193"/>
    </location>
</feature>
<dbReference type="GO" id="GO:0006352">
    <property type="term" value="P:DNA-templated transcription initiation"/>
    <property type="evidence" value="ECO:0007669"/>
    <property type="project" value="InterPro"/>
</dbReference>
<keyword evidence="2" id="KW-0805">Transcription regulation</keyword>
<dbReference type="InterPro" id="IPR007627">
    <property type="entry name" value="RNA_pol_sigma70_r2"/>
</dbReference>
<dbReference type="SUPFAM" id="SSF88946">
    <property type="entry name" value="Sigma2 domain of RNA polymerase sigma factors"/>
    <property type="match status" value="1"/>
</dbReference>
<dbReference type="AlphaFoldDB" id="A0A261SJJ4"/>
<keyword evidence="8" id="KW-1185">Reference proteome</keyword>
<dbReference type="Pfam" id="PF04542">
    <property type="entry name" value="Sigma70_r2"/>
    <property type="match status" value="1"/>
</dbReference>
<protein>
    <submittedName>
        <fullName evidence="7">RNA polymerase subunit sigma</fullName>
    </submittedName>
</protein>
<sequence>MTYSLSQIRIIFIYNDELFLNGGVAAAAKVIVVSEQAFLPDIETLYRHHHGWLVGMLRRKLGNRENAADLAQDTFARLLATASPVQPREPRAYLHTVASCLAAQYFRRQALERAYLDALAQQPEALAPSAETRALILEALAAVSRVLDALPARTRAMFLMAQLDGLTYPAIAAELGVTVNVVQKAMIKAFQHCYAAVYG</sequence>
<gene>
    <name evidence="7" type="ORF">CAL29_04200</name>
</gene>
<keyword evidence="4" id="KW-0804">Transcription</keyword>
<evidence type="ECO:0000313" key="8">
    <source>
        <dbReference type="Proteomes" id="UP000216020"/>
    </source>
</evidence>
<dbReference type="OrthoDB" id="8654550at2"/>
<evidence type="ECO:0000259" key="5">
    <source>
        <dbReference type="Pfam" id="PF04542"/>
    </source>
</evidence>
<dbReference type="Gene3D" id="1.10.10.10">
    <property type="entry name" value="Winged helix-like DNA-binding domain superfamily/Winged helix DNA-binding domain"/>
    <property type="match status" value="1"/>
</dbReference>
<evidence type="ECO:0000256" key="4">
    <source>
        <dbReference type="ARBA" id="ARBA00023163"/>
    </source>
</evidence>
<evidence type="ECO:0000256" key="1">
    <source>
        <dbReference type="ARBA" id="ARBA00010641"/>
    </source>
</evidence>
<dbReference type="Pfam" id="PF08281">
    <property type="entry name" value="Sigma70_r4_2"/>
    <property type="match status" value="1"/>
</dbReference>
<dbReference type="GO" id="GO:0016987">
    <property type="term" value="F:sigma factor activity"/>
    <property type="evidence" value="ECO:0007669"/>
    <property type="project" value="UniProtKB-KW"/>
</dbReference>
<dbReference type="SUPFAM" id="SSF88659">
    <property type="entry name" value="Sigma3 and sigma4 domains of RNA polymerase sigma factors"/>
    <property type="match status" value="1"/>
</dbReference>
<dbReference type="InterPro" id="IPR013249">
    <property type="entry name" value="RNA_pol_sigma70_r4_t2"/>
</dbReference>
<dbReference type="CDD" id="cd06171">
    <property type="entry name" value="Sigma70_r4"/>
    <property type="match status" value="1"/>
</dbReference>
<evidence type="ECO:0000256" key="2">
    <source>
        <dbReference type="ARBA" id="ARBA00023015"/>
    </source>
</evidence>
<comment type="caution">
    <text evidence="7">The sequence shown here is derived from an EMBL/GenBank/DDBJ whole genome shotgun (WGS) entry which is preliminary data.</text>
</comment>
<feature type="domain" description="RNA polymerase sigma-70 region 2" evidence="5">
    <location>
        <begin position="45"/>
        <end position="110"/>
    </location>
</feature>